<protein>
    <recommendedName>
        <fullName evidence="2">DUF218 domain-containing protein</fullName>
    </recommendedName>
</protein>
<dbReference type="PANTHER" id="PTHR30336">
    <property type="entry name" value="INNER MEMBRANE PROTEIN, PROBABLE PERMEASE"/>
    <property type="match status" value="1"/>
</dbReference>
<feature type="transmembrane region" description="Helical" evidence="1">
    <location>
        <begin position="323"/>
        <end position="342"/>
    </location>
</feature>
<keyword evidence="1" id="KW-0472">Membrane</keyword>
<dbReference type="InterPro" id="IPR051599">
    <property type="entry name" value="Cell_Envelope_Assoc"/>
</dbReference>
<dbReference type="CDD" id="cd06259">
    <property type="entry name" value="YdcF-like"/>
    <property type="match status" value="1"/>
</dbReference>
<name>A0A1C0YTY3_9BACL</name>
<proteinExistence type="predicted"/>
<dbReference type="RefSeq" id="WP_066464491.1">
    <property type="nucleotide sequence ID" value="NZ_MATO01000035.1"/>
</dbReference>
<dbReference type="GO" id="GO:0043164">
    <property type="term" value="P:Gram-negative-bacterium-type cell wall biogenesis"/>
    <property type="evidence" value="ECO:0007669"/>
    <property type="project" value="TreeGrafter"/>
</dbReference>
<gene>
    <name evidence="3" type="ORF">A6K76_10780</name>
</gene>
<dbReference type="GO" id="GO:0000270">
    <property type="term" value="P:peptidoglycan metabolic process"/>
    <property type="evidence" value="ECO:0007669"/>
    <property type="project" value="TreeGrafter"/>
</dbReference>
<dbReference type="GO" id="GO:0005886">
    <property type="term" value="C:plasma membrane"/>
    <property type="evidence" value="ECO:0007669"/>
    <property type="project" value="TreeGrafter"/>
</dbReference>
<evidence type="ECO:0000313" key="3">
    <source>
        <dbReference type="EMBL" id="OCS90625.1"/>
    </source>
</evidence>
<dbReference type="Proteomes" id="UP000093482">
    <property type="component" value="Unassembled WGS sequence"/>
</dbReference>
<dbReference type="Pfam" id="PF02698">
    <property type="entry name" value="DUF218"/>
    <property type="match status" value="1"/>
</dbReference>
<reference evidence="3 4" key="1">
    <citation type="submission" date="2016-07" db="EMBL/GenBank/DDBJ databases">
        <title>Caryophanon latum genome sequencing.</title>
        <authorList>
            <person name="Verma A."/>
            <person name="Pal Y."/>
            <person name="Krishnamurthi S."/>
        </authorList>
    </citation>
    <scope>NUCLEOTIDE SEQUENCE [LARGE SCALE GENOMIC DNA]</scope>
    <source>
        <strain evidence="3 4">DSM 14151</strain>
    </source>
</reference>
<feature type="transmembrane region" description="Helical" evidence="1">
    <location>
        <begin position="60"/>
        <end position="82"/>
    </location>
</feature>
<dbReference type="PANTHER" id="PTHR30336:SF18">
    <property type="entry name" value="MEMBRANE PROTEIN"/>
    <property type="match status" value="1"/>
</dbReference>
<keyword evidence="1" id="KW-1133">Transmembrane helix</keyword>
<dbReference type="OrthoDB" id="9782395at2"/>
<dbReference type="EMBL" id="MATO01000035">
    <property type="protein sequence ID" value="OCS90625.1"/>
    <property type="molecule type" value="Genomic_DNA"/>
</dbReference>
<evidence type="ECO:0000259" key="2">
    <source>
        <dbReference type="Pfam" id="PF02698"/>
    </source>
</evidence>
<feature type="domain" description="DUF218" evidence="2">
    <location>
        <begin position="168"/>
        <end position="315"/>
    </location>
</feature>
<dbReference type="AlphaFoldDB" id="A0A1C0YTY3"/>
<keyword evidence="1" id="KW-0812">Transmembrane</keyword>
<feature type="transmembrane region" description="Helical" evidence="1">
    <location>
        <begin position="131"/>
        <end position="157"/>
    </location>
</feature>
<comment type="caution">
    <text evidence="3">The sequence shown here is derived from an EMBL/GenBank/DDBJ whole genome shotgun (WGS) entry which is preliminary data.</text>
</comment>
<feature type="transmembrane region" description="Helical" evidence="1">
    <location>
        <begin position="21"/>
        <end position="40"/>
    </location>
</feature>
<evidence type="ECO:0000256" key="1">
    <source>
        <dbReference type="SAM" id="Phobius"/>
    </source>
</evidence>
<sequence>MGLSLFLFILFLLFYIREPRRMITVFLFGLLIVETLLVFFAYQLDFFTYQVDDYYVVSEFYIYFIVAAIPLSLFALAMLMLLNSKDLMQREGKRVRNLFLAALACTLLFVIGYSVYFLWMTFQQSLTVANSILYIYIVTILGYFLFFFIVLAMYAVLYNMTPLVGRPQYIIVLGSGLIGDRVPPLLASRLDRAVKLFKRYDERPIFITSGGQGSDELVSEAFAMKKYVMDKHGLRDDQIVTEDKSTTTYENLTFSKRILHELLGNTLGKGAVVTNDFHVLRASIYAKQVGLHAKGVAATTAFYYVPNAFAREYIGLLHMYRKWHVLFLLLYSAAFLILYMLLK</sequence>
<dbReference type="Gene3D" id="3.40.50.620">
    <property type="entry name" value="HUPs"/>
    <property type="match status" value="1"/>
</dbReference>
<organism evidence="3 4">
    <name type="scientific">Caryophanon latum</name>
    <dbReference type="NCBI Taxonomy" id="33977"/>
    <lineage>
        <taxon>Bacteria</taxon>
        <taxon>Bacillati</taxon>
        <taxon>Bacillota</taxon>
        <taxon>Bacilli</taxon>
        <taxon>Bacillales</taxon>
        <taxon>Caryophanaceae</taxon>
        <taxon>Caryophanon</taxon>
    </lineage>
</organism>
<feature type="transmembrane region" description="Helical" evidence="1">
    <location>
        <begin position="98"/>
        <end position="119"/>
    </location>
</feature>
<evidence type="ECO:0000313" key="4">
    <source>
        <dbReference type="Proteomes" id="UP000093482"/>
    </source>
</evidence>
<accession>A0A1C0YTY3</accession>
<keyword evidence="4" id="KW-1185">Reference proteome</keyword>
<dbReference type="InterPro" id="IPR014729">
    <property type="entry name" value="Rossmann-like_a/b/a_fold"/>
</dbReference>
<dbReference type="InterPro" id="IPR003848">
    <property type="entry name" value="DUF218"/>
</dbReference>